<keyword evidence="5 9" id="KW-0798">TonB box</keyword>
<dbReference type="Pfam" id="PF13620">
    <property type="entry name" value="CarboxypepD_reg"/>
    <property type="match status" value="1"/>
</dbReference>
<keyword evidence="4 8" id="KW-0812">Transmembrane</keyword>
<comment type="similarity">
    <text evidence="8 9">Belongs to the TonB-dependent receptor family.</text>
</comment>
<comment type="caution">
    <text evidence="13">The sequence shown here is derived from an EMBL/GenBank/DDBJ whole genome shotgun (WGS) entry which is preliminary data.</text>
</comment>
<dbReference type="EMBL" id="PYGD01000011">
    <property type="protein sequence ID" value="PSK89524.1"/>
    <property type="molecule type" value="Genomic_DNA"/>
</dbReference>
<dbReference type="SUPFAM" id="SSF56935">
    <property type="entry name" value="Porins"/>
    <property type="match status" value="1"/>
</dbReference>
<keyword evidence="3 8" id="KW-1134">Transmembrane beta strand</keyword>
<dbReference type="InterPro" id="IPR023997">
    <property type="entry name" value="TonB-dep_OMP_SusC/RagA_CS"/>
</dbReference>
<evidence type="ECO:0000256" key="3">
    <source>
        <dbReference type="ARBA" id="ARBA00022452"/>
    </source>
</evidence>
<dbReference type="GO" id="GO:0009279">
    <property type="term" value="C:cell outer membrane"/>
    <property type="evidence" value="ECO:0007669"/>
    <property type="project" value="UniProtKB-SubCell"/>
</dbReference>
<organism evidence="13 14">
    <name type="scientific">Taibaiella chishuiensis</name>
    <dbReference type="NCBI Taxonomy" id="1434707"/>
    <lineage>
        <taxon>Bacteria</taxon>
        <taxon>Pseudomonadati</taxon>
        <taxon>Bacteroidota</taxon>
        <taxon>Chitinophagia</taxon>
        <taxon>Chitinophagales</taxon>
        <taxon>Chitinophagaceae</taxon>
        <taxon>Taibaiella</taxon>
    </lineage>
</organism>
<evidence type="ECO:0000256" key="1">
    <source>
        <dbReference type="ARBA" id="ARBA00004571"/>
    </source>
</evidence>
<feature type="signal peptide" evidence="10">
    <location>
        <begin position="1"/>
        <end position="28"/>
    </location>
</feature>
<dbReference type="NCBIfam" id="TIGR04056">
    <property type="entry name" value="OMP_RagA_SusC"/>
    <property type="match status" value="1"/>
</dbReference>
<dbReference type="InterPro" id="IPR023996">
    <property type="entry name" value="TonB-dep_OMP_SusC/RagA"/>
</dbReference>
<dbReference type="Proteomes" id="UP000240572">
    <property type="component" value="Unassembled WGS sequence"/>
</dbReference>
<evidence type="ECO:0000256" key="4">
    <source>
        <dbReference type="ARBA" id="ARBA00022692"/>
    </source>
</evidence>
<dbReference type="Gene3D" id="2.40.170.20">
    <property type="entry name" value="TonB-dependent receptor, beta-barrel domain"/>
    <property type="match status" value="1"/>
</dbReference>
<reference evidence="13 14" key="1">
    <citation type="submission" date="2018-03" db="EMBL/GenBank/DDBJ databases">
        <title>Genomic Encyclopedia of Type Strains, Phase III (KMG-III): the genomes of soil and plant-associated and newly described type strains.</title>
        <authorList>
            <person name="Whitman W."/>
        </authorList>
    </citation>
    <scope>NUCLEOTIDE SEQUENCE [LARGE SCALE GENOMIC DNA]</scope>
    <source>
        <strain evidence="13 14">CGMCC 1.12700</strain>
    </source>
</reference>
<dbReference type="PROSITE" id="PS52016">
    <property type="entry name" value="TONB_DEPENDENT_REC_3"/>
    <property type="match status" value="1"/>
</dbReference>
<dbReference type="SUPFAM" id="SSF49464">
    <property type="entry name" value="Carboxypeptidase regulatory domain-like"/>
    <property type="match status" value="1"/>
</dbReference>
<dbReference type="InterPro" id="IPR037066">
    <property type="entry name" value="Plug_dom_sf"/>
</dbReference>
<dbReference type="Gene3D" id="2.170.130.10">
    <property type="entry name" value="TonB-dependent receptor, plug domain"/>
    <property type="match status" value="1"/>
</dbReference>
<feature type="domain" description="TonB-dependent receptor-like beta-barrel" evidence="11">
    <location>
        <begin position="481"/>
        <end position="804"/>
    </location>
</feature>
<proteinExistence type="inferred from homology"/>
<sequence length="1054" mass="115261">MKKQLYKTGKQRLLQVLPLLLFAGPALAQNKVKGTVLDEKGAGMPGVTIAVISNADHKQFNTMSDGEGIFMLDPIEDNGVYDFIFTAVGYENDTVSRFKINQGDNNSLLVRMKVARKSLNDVIVVGYGTQSKARVTGAISQIRSADLNKYAGSSFGSQLAGKVAGVTINEASGMPGTDPQIVIRGVSTLTAGANPLIVVDGFPLSEGSSLNSINPQDIETMDILKDPSSAAIYGSRAANGVILITTRSAQKDKTTVSFDAYSGFQQRADKVKLVDGYQYALYSTEARDWGYVSKDPAKRKPDDDVATRKANGATARDYRLSYMDPYLANQPGLTNTNWLDAITRTAPINSYTLSVSGSAGAKSNYYLSANYFNQQGIVLNTGLKRYSMDIKVGSRPFSWLKTGLSLVPSYNQQRYFNNNADRSTDPISSALVMYPMFSPYNADGSLAISQQIKANTPEDGALMENPVAILKMNTYNRNFFRNFGNTFLEFHIADGLSFKTLLGGDFQSNYINYYSPSTVGAYRTAAPKPAVASETNGYVWNYISENTLTYDKRFGDHDINVLAGYSFQKENGNSTLVNGTNIPDDNLGNIAGASNFSVIKTAYTWAQISYFSRFQYAYKDKYLLTAAIRRDGSSRFGAQSKYGNFPSVTAGWILSNEAFLQKQSWLDLLKLRASWGKAGNNQIGSYGALALVNPDNYVYGGNLAPGYAAAAAPNANLGWESKQAINAGFDLGLFHVLTLSANFYRTITSDLLLNVPVPAQSGYISSLQNLGKVKNTGFEFELAGNNISLGKVKWSFNANLTTNRNTVLALAPGQTQILTGSNSVFLTKVGGPIAEMYGYDVTGIYKSQDQINSTPHMDGTVVGDYIMRDIDGDGKITTADRKGFGSYAPKLVYGFQNTFSYGNFELSIGLNGIVGRKIYDAALWSMESGESFGLANEYYYKNRWDPKDNPDGTLARPTTNLSANRLNARASNQFVYSGDYLRIRNIQLAYRFNLRSKFITGLRVYATANNPFTFTSYRGFNPDATTTDNVLTSGYAYSNYPVAKSYILGVNLTF</sequence>
<evidence type="ECO:0000256" key="5">
    <source>
        <dbReference type="ARBA" id="ARBA00023077"/>
    </source>
</evidence>
<comment type="subcellular location">
    <subcellularLocation>
        <location evidence="1 8">Cell outer membrane</location>
        <topology evidence="1 8">Multi-pass membrane protein</topology>
    </subcellularLocation>
</comment>
<keyword evidence="6 8" id="KW-0472">Membrane</keyword>
<gene>
    <name evidence="13" type="ORF">B0I18_11179</name>
</gene>
<evidence type="ECO:0000256" key="9">
    <source>
        <dbReference type="RuleBase" id="RU003357"/>
    </source>
</evidence>
<dbReference type="RefSeq" id="WP_106524770.1">
    <property type="nucleotide sequence ID" value="NZ_PYGD01000011.1"/>
</dbReference>
<evidence type="ECO:0000313" key="14">
    <source>
        <dbReference type="Proteomes" id="UP000240572"/>
    </source>
</evidence>
<dbReference type="Pfam" id="PF00593">
    <property type="entry name" value="TonB_dep_Rec_b-barrel"/>
    <property type="match status" value="1"/>
</dbReference>
<keyword evidence="2 8" id="KW-0813">Transport</keyword>
<dbReference type="InterPro" id="IPR039426">
    <property type="entry name" value="TonB-dep_rcpt-like"/>
</dbReference>
<dbReference type="Pfam" id="PF07715">
    <property type="entry name" value="Plug"/>
    <property type="match status" value="1"/>
</dbReference>
<keyword evidence="7 8" id="KW-0998">Cell outer membrane</keyword>
<dbReference type="Gene3D" id="2.60.40.1120">
    <property type="entry name" value="Carboxypeptidase-like, regulatory domain"/>
    <property type="match status" value="1"/>
</dbReference>
<feature type="chain" id="PRO_5015178637" evidence="10">
    <location>
        <begin position="29"/>
        <end position="1054"/>
    </location>
</feature>
<dbReference type="InterPro" id="IPR036942">
    <property type="entry name" value="Beta-barrel_TonB_sf"/>
</dbReference>
<name>A0A2P8CX38_9BACT</name>
<protein>
    <submittedName>
        <fullName evidence="13">TonB-linked SusC/RagA family outer membrane protein</fullName>
    </submittedName>
</protein>
<feature type="domain" description="TonB-dependent receptor plug" evidence="12">
    <location>
        <begin position="132"/>
        <end position="241"/>
    </location>
</feature>
<keyword evidence="10" id="KW-0732">Signal</keyword>
<evidence type="ECO:0000313" key="13">
    <source>
        <dbReference type="EMBL" id="PSK89524.1"/>
    </source>
</evidence>
<evidence type="ECO:0000256" key="2">
    <source>
        <dbReference type="ARBA" id="ARBA00022448"/>
    </source>
</evidence>
<evidence type="ECO:0000256" key="6">
    <source>
        <dbReference type="ARBA" id="ARBA00023136"/>
    </source>
</evidence>
<dbReference type="InterPro" id="IPR012910">
    <property type="entry name" value="Plug_dom"/>
</dbReference>
<dbReference type="InterPro" id="IPR008969">
    <property type="entry name" value="CarboxyPept-like_regulatory"/>
</dbReference>
<evidence type="ECO:0000256" key="7">
    <source>
        <dbReference type="ARBA" id="ARBA00023237"/>
    </source>
</evidence>
<dbReference type="AlphaFoldDB" id="A0A2P8CX38"/>
<evidence type="ECO:0000259" key="11">
    <source>
        <dbReference type="Pfam" id="PF00593"/>
    </source>
</evidence>
<dbReference type="NCBIfam" id="TIGR04057">
    <property type="entry name" value="SusC_RagA_signa"/>
    <property type="match status" value="1"/>
</dbReference>
<evidence type="ECO:0000256" key="8">
    <source>
        <dbReference type="PROSITE-ProRule" id="PRU01360"/>
    </source>
</evidence>
<evidence type="ECO:0000259" key="12">
    <source>
        <dbReference type="Pfam" id="PF07715"/>
    </source>
</evidence>
<keyword evidence="14" id="KW-1185">Reference proteome</keyword>
<dbReference type="InterPro" id="IPR000531">
    <property type="entry name" value="Beta-barrel_TonB"/>
</dbReference>
<accession>A0A2P8CX38</accession>
<evidence type="ECO:0000256" key="10">
    <source>
        <dbReference type="SAM" id="SignalP"/>
    </source>
</evidence>
<dbReference type="OrthoDB" id="9768177at2"/>